<feature type="transmembrane region" description="Helical" evidence="12">
    <location>
        <begin position="320"/>
        <end position="349"/>
    </location>
</feature>
<dbReference type="GO" id="GO:0006847">
    <property type="term" value="P:plasma membrane acetate transport"/>
    <property type="evidence" value="ECO:0007669"/>
    <property type="project" value="TreeGrafter"/>
</dbReference>
<dbReference type="GO" id="GO:0005886">
    <property type="term" value="C:plasma membrane"/>
    <property type="evidence" value="ECO:0007669"/>
    <property type="project" value="UniProtKB-SubCell"/>
</dbReference>
<feature type="transmembrane region" description="Helical" evidence="12">
    <location>
        <begin position="120"/>
        <end position="147"/>
    </location>
</feature>
<feature type="transmembrane region" description="Helical" evidence="12">
    <location>
        <begin position="268"/>
        <end position="293"/>
    </location>
</feature>
<dbReference type="Gene3D" id="1.20.1730.10">
    <property type="entry name" value="Sodium/glucose cotransporter"/>
    <property type="match status" value="1"/>
</dbReference>
<dbReference type="InterPro" id="IPR038377">
    <property type="entry name" value="Na/Glc_symporter_sf"/>
</dbReference>
<accession>A0A1I2KF45</accession>
<dbReference type="Proteomes" id="UP000198661">
    <property type="component" value="Unassembled WGS sequence"/>
</dbReference>
<dbReference type="PROSITE" id="PS00457">
    <property type="entry name" value="NA_SOLUT_SYMP_2"/>
    <property type="match status" value="1"/>
</dbReference>
<dbReference type="PROSITE" id="PS50283">
    <property type="entry name" value="NA_SOLUT_SYMP_3"/>
    <property type="match status" value="1"/>
</dbReference>
<feature type="transmembrane region" description="Helical" evidence="12">
    <location>
        <begin position="74"/>
        <end position="92"/>
    </location>
</feature>
<keyword evidence="8" id="KW-0915">Sodium</keyword>
<dbReference type="PANTHER" id="PTHR48086:SF6">
    <property type="entry name" value="CATION_ACETATE SYMPORTER ACTP"/>
    <property type="match status" value="1"/>
</dbReference>
<name>A0A1I2KF45_9BACL</name>
<dbReference type="GO" id="GO:0015293">
    <property type="term" value="F:symporter activity"/>
    <property type="evidence" value="ECO:0007669"/>
    <property type="project" value="UniProtKB-KW"/>
</dbReference>
<gene>
    <name evidence="13" type="ORF">SAMN04488025_101179</name>
</gene>
<dbReference type="PANTHER" id="PTHR48086">
    <property type="entry name" value="SODIUM/PROLINE SYMPORTER-RELATED"/>
    <property type="match status" value="1"/>
</dbReference>
<evidence type="ECO:0000256" key="2">
    <source>
        <dbReference type="ARBA" id="ARBA00006434"/>
    </source>
</evidence>
<keyword evidence="14" id="KW-1185">Reference proteome</keyword>
<feature type="transmembrane region" description="Helical" evidence="12">
    <location>
        <begin position="394"/>
        <end position="415"/>
    </location>
</feature>
<dbReference type="AlphaFoldDB" id="A0A1I2KF45"/>
<reference evidence="13 14" key="1">
    <citation type="submission" date="2016-10" db="EMBL/GenBank/DDBJ databases">
        <authorList>
            <person name="de Groot N.N."/>
        </authorList>
    </citation>
    <scope>NUCLEOTIDE SEQUENCE [LARGE SCALE GENOMIC DNA]</scope>
    <source>
        <strain evidence="13 14">DSM 44945</strain>
    </source>
</reference>
<evidence type="ECO:0000313" key="13">
    <source>
        <dbReference type="EMBL" id="SFF64850.1"/>
    </source>
</evidence>
<feature type="transmembrane region" description="Helical" evidence="12">
    <location>
        <begin position="153"/>
        <end position="172"/>
    </location>
</feature>
<keyword evidence="3" id="KW-0813">Transport</keyword>
<dbReference type="InterPro" id="IPR001734">
    <property type="entry name" value="Na/solute_symporter"/>
</dbReference>
<proteinExistence type="inferred from homology"/>
<evidence type="ECO:0000256" key="12">
    <source>
        <dbReference type="SAM" id="Phobius"/>
    </source>
</evidence>
<comment type="similarity">
    <text evidence="2 11">Belongs to the sodium:solute symporter (SSF) (TC 2.A.21) family.</text>
</comment>
<evidence type="ECO:0000256" key="11">
    <source>
        <dbReference type="RuleBase" id="RU362091"/>
    </source>
</evidence>
<feature type="transmembrane region" description="Helical" evidence="12">
    <location>
        <begin position="45"/>
        <end position="68"/>
    </location>
</feature>
<feature type="transmembrane region" description="Helical" evidence="12">
    <location>
        <begin position="235"/>
        <end position="256"/>
    </location>
</feature>
<comment type="subcellular location">
    <subcellularLocation>
        <location evidence="1">Cell membrane</location>
        <topology evidence="1">Multi-pass membrane protein</topology>
    </subcellularLocation>
</comment>
<organism evidence="13 14">
    <name type="scientific">Planifilum fulgidum</name>
    <dbReference type="NCBI Taxonomy" id="201973"/>
    <lineage>
        <taxon>Bacteria</taxon>
        <taxon>Bacillati</taxon>
        <taxon>Bacillota</taxon>
        <taxon>Bacilli</taxon>
        <taxon>Bacillales</taxon>
        <taxon>Thermoactinomycetaceae</taxon>
        <taxon>Planifilum</taxon>
    </lineage>
</organism>
<feature type="transmembrane region" description="Helical" evidence="12">
    <location>
        <begin position="6"/>
        <end position="24"/>
    </location>
</feature>
<dbReference type="STRING" id="201973.SAMN04488025_101179"/>
<dbReference type="NCBIfam" id="TIGR00813">
    <property type="entry name" value="sss"/>
    <property type="match status" value="1"/>
</dbReference>
<dbReference type="Pfam" id="PF00474">
    <property type="entry name" value="SSF"/>
    <property type="match status" value="1"/>
</dbReference>
<evidence type="ECO:0000313" key="14">
    <source>
        <dbReference type="Proteomes" id="UP000198661"/>
    </source>
</evidence>
<feature type="transmembrane region" description="Helical" evidence="12">
    <location>
        <begin position="370"/>
        <end position="388"/>
    </location>
</feature>
<dbReference type="GO" id="GO:0006811">
    <property type="term" value="P:monoatomic ion transport"/>
    <property type="evidence" value="ECO:0007669"/>
    <property type="project" value="UniProtKB-KW"/>
</dbReference>
<dbReference type="OrthoDB" id="9814523at2"/>
<keyword evidence="6" id="KW-0769">Symport</keyword>
<sequence length="503" mass="54526">MNLTHLIFLAAILVGILIITHWAAKTNTTPQQFYIVSGNLTATQNGLAIAGDFISAASFLGITGSIAFYGFDGFLYAVGFLVSYLLLLFFIAEPIRRLGTYTLGDVIAARFPERPIRLMVSLNTITICVLYMVPQLMAAGLFIQLLLGLDYQISVLVIGLLITVYVMFGGMITTSWVQIIKTVLLMTGTFLLCLLVLARFRWDPGALLARAAAESPYAEGFFRAGNLLTHPLETFSLLLTLILGTAGLPHILIRFYTVRDQRAVRQSVVIASWIIGTFYLMTLILGLGAVALVGRDRLATADPEGNLAAPLLAHTLGGDFVMAFLSAAAFATILAVMTGLVIAATSSFAHDIYNHLLHRGKAGRRQQLKVARGTAAVTGASAIFLSLLMEPKNVTFLVSLAFMMAGSTQFPLLLLTLYWRKFTAFGAVAGMIAGLLASLWLVLPGGTKLENPGILAIPLGFAAAVIGTWLTRRPEEERRFDRILLQVHAGMEPRKGGNQEWKS</sequence>
<evidence type="ECO:0000256" key="10">
    <source>
        <dbReference type="ARBA" id="ARBA00023136"/>
    </source>
</evidence>
<feature type="transmembrane region" description="Helical" evidence="12">
    <location>
        <begin position="454"/>
        <end position="472"/>
    </location>
</feature>
<feature type="transmembrane region" description="Helical" evidence="12">
    <location>
        <begin position="422"/>
        <end position="442"/>
    </location>
</feature>
<dbReference type="InterPro" id="IPR050277">
    <property type="entry name" value="Sodium:Solute_Symporter"/>
</dbReference>
<evidence type="ECO:0000256" key="6">
    <source>
        <dbReference type="ARBA" id="ARBA00022847"/>
    </source>
</evidence>
<evidence type="ECO:0000256" key="4">
    <source>
        <dbReference type="ARBA" id="ARBA00022475"/>
    </source>
</evidence>
<evidence type="ECO:0000256" key="3">
    <source>
        <dbReference type="ARBA" id="ARBA00022448"/>
    </source>
</evidence>
<protein>
    <submittedName>
        <fullName evidence="13">Cation/acetate symporter</fullName>
    </submittedName>
</protein>
<keyword evidence="10 12" id="KW-0472">Membrane</keyword>
<keyword evidence="9" id="KW-0406">Ion transport</keyword>
<evidence type="ECO:0000256" key="7">
    <source>
        <dbReference type="ARBA" id="ARBA00022989"/>
    </source>
</evidence>
<keyword evidence="4" id="KW-1003">Cell membrane</keyword>
<dbReference type="EMBL" id="FOOK01000001">
    <property type="protein sequence ID" value="SFF64850.1"/>
    <property type="molecule type" value="Genomic_DNA"/>
</dbReference>
<dbReference type="CDD" id="cd11480">
    <property type="entry name" value="SLC5sbd_u4"/>
    <property type="match status" value="1"/>
</dbReference>
<evidence type="ECO:0000256" key="8">
    <source>
        <dbReference type="ARBA" id="ARBA00023053"/>
    </source>
</evidence>
<evidence type="ECO:0000256" key="9">
    <source>
        <dbReference type="ARBA" id="ARBA00023065"/>
    </source>
</evidence>
<feature type="transmembrane region" description="Helical" evidence="12">
    <location>
        <begin position="179"/>
        <end position="200"/>
    </location>
</feature>
<evidence type="ECO:0000256" key="1">
    <source>
        <dbReference type="ARBA" id="ARBA00004651"/>
    </source>
</evidence>
<dbReference type="RefSeq" id="WP_092035431.1">
    <property type="nucleotide sequence ID" value="NZ_FOOK01000001.1"/>
</dbReference>
<keyword evidence="7 12" id="KW-1133">Transmembrane helix</keyword>
<evidence type="ECO:0000256" key="5">
    <source>
        <dbReference type="ARBA" id="ARBA00022692"/>
    </source>
</evidence>
<dbReference type="GO" id="GO:0015123">
    <property type="term" value="F:acetate transmembrane transporter activity"/>
    <property type="evidence" value="ECO:0007669"/>
    <property type="project" value="TreeGrafter"/>
</dbReference>
<keyword evidence="5 12" id="KW-0812">Transmembrane</keyword>
<dbReference type="InterPro" id="IPR018212">
    <property type="entry name" value="Na/solute_symporter_CS"/>
</dbReference>